<feature type="transmembrane region" description="Helical" evidence="1">
    <location>
        <begin position="259"/>
        <end position="278"/>
    </location>
</feature>
<comment type="caution">
    <text evidence="2">The sequence shown here is derived from an EMBL/GenBank/DDBJ whole genome shotgun (WGS) entry which is preliminary data.</text>
</comment>
<evidence type="ECO:0000313" key="3">
    <source>
        <dbReference type="Proteomes" id="UP000316598"/>
    </source>
</evidence>
<dbReference type="AlphaFoldDB" id="A0A5C5WTS3"/>
<evidence type="ECO:0008006" key="4">
    <source>
        <dbReference type="Google" id="ProtNLM"/>
    </source>
</evidence>
<feature type="transmembrane region" description="Helical" evidence="1">
    <location>
        <begin position="193"/>
        <end position="214"/>
    </location>
</feature>
<evidence type="ECO:0000313" key="2">
    <source>
        <dbReference type="EMBL" id="TWT53589.1"/>
    </source>
</evidence>
<name>A0A5C5WTS3_9BACT</name>
<sequence>MALLIATWPLWWVTSQPGSLPSLPLLDIVRKVDGQVASRIATFVMSGTLMAIGILGNYIKNAWRRKAWACVAICLTLLFALDQHRLQPWAYQSFFYAIIFAFAPTCQIARHWILVLMTSVYLYSSLGKFDYQFVHTVGHDFVLHMLKLPKDVLGVGWFDGLAVDEIATRLCFALPVTEFLAAVMLLPKRTQRFALVIVIFMHATLIGLLGPWSLGHSWGVVVWNVALLIQALIFLMTLHRNEMQDHVGIQPNDVPRPRSRLWSIARILIIVACVAPLAERAGYWDHWLSWSLYSPHTSGADIEIHQSVVDKLPEQTQRFVEDDQDGDGWHFVSLQRWSIETCWAPIYPQARYQIAVADDLARRYQIDRGIRVIERSASDRWTGQREQRWLVGNNEIAKRLRESWFYSF</sequence>
<reference evidence="2 3" key="1">
    <citation type="submission" date="2019-02" db="EMBL/GenBank/DDBJ databases">
        <title>Deep-cultivation of Planctomycetes and their phenomic and genomic characterization uncovers novel biology.</title>
        <authorList>
            <person name="Wiegand S."/>
            <person name="Jogler M."/>
            <person name="Boedeker C."/>
            <person name="Pinto D."/>
            <person name="Vollmers J."/>
            <person name="Rivas-Marin E."/>
            <person name="Kohn T."/>
            <person name="Peeters S.H."/>
            <person name="Heuer A."/>
            <person name="Rast P."/>
            <person name="Oberbeckmann S."/>
            <person name="Bunk B."/>
            <person name="Jeske O."/>
            <person name="Meyerdierks A."/>
            <person name="Storesund J.E."/>
            <person name="Kallscheuer N."/>
            <person name="Luecker S."/>
            <person name="Lage O.M."/>
            <person name="Pohl T."/>
            <person name="Merkel B.J."/>
            <person name="Hornburger P."/>
            <person name="Mueller R.-W."/>
            <person name="Bruemmer F."/>
            <person name="Labrenz M."/>
            <person name="Spormann A.M."/>
            <person name="Op Den Camp H."/>
            <person name="Overmann J."/>
            <person name="Amann R."/>
            <person name="Jetten M.S.M."/>
            <person name="Mascher T."/>
            <person name="Medema M.H."/>
            <person name="Devos D.P."/>
            <person name="Kaster A.-K."/>
            <person name="Ovreas L."/>
            <person name="Rohde M."/>
            <person name="Galperin M.Y."/>
            <person name="Jogler C."/>
        </authorList>
    </citation>
    <scope>NUCLEOTIDE SEQUENCE [LARGE SCALE GENOMIC DNA]</scope>
    <source>
        <strain evidence="2 3">Pla22</strain>
    </source>
</reference>
<dbReference type="EMBL" id="SJPI01000001">
    <property type="protein sequence ID" value="TWT53589.1"/>
    <property type="molecule type" value="Genomic_DNA"/>
</dbReference>
<feature type="transmembrane region" description="Helical" evidence="1">
    <location>
        <begin position="39"/>
        <end position="59"/>
    </location>
</feature>
<protein>
    <recommendedName>
        <fullName evidence="4">Vitamin K-dependent gamma-carboxylase</fullName>
    </recommendedName>
</protein>
<feature type="transmembrane region" description="Helical" evidence="1">
    <location>
        <begin position="166"/>
        <end position="186"/>
    </location>
</feature>
<keyword evidence="1" id="KW-1133">Transmembrane helix</keyword>
<dbReference type="Proteomes" id="UP000316598">
    <property type="component" value="Unassembled WGS sequence"/>
</dbReference>
<gene>
    <name evidence="2" type="ORF">Pla22_12180</name>
</gene>
<feature type="transmembrane region" description="Helical" evidence="1">
    <location>
        <begin position="94"/>
        <end position="117"/>
    </location>
</feature>
<feature type="transmembrane region" description="Helical" evidence="1">
    <location>
        <begin position="220"/>
        <end position="238"/>
    </location>
</feature>
<organism evidence="2 3">
    <name type="scientific">Rubripirellula amarantea</name>
    <dbReference type="NCBI Taxonomy" id="2527999"/>
    <lineage>
        <taxon>Bacteria</taxon>
        <taxon>Pseudomonadati</taxon>
        <taxon>Planctomycetota</taxon>
        <taxon>Planctomycetia</taxon>
        <taxon>Pirellulales</taxon>
        <taxon>Pirellulaceae</taxon>
        <taxon>Rubripirellula</taxon>
    </lineage>
</organism>
<keyword evidence="3" id="KW-1185">Reference proteome</keyword>
<accession>A0A5C5WTS3</accession>
<evidence type="ECO:0000256" key="1">
    <source>
        <dbReference type="SAM" id="Phobius"/>
    </source>
</evidence>
<proteinExistence type="predicted"/>
<keyword evidence="1" id="KW-0812">Transmembrane</keyword>
<keyword evidence="1" id="KW-0472">Membrane</keyword>